<proteinExistence type="predicted"/>
<feature type="compositionally biased region" description="Basic and acidic residues" evidence="4">
    <location>
        <begin position="388"/>
        <end position="400"/>
    </location>
</feature>
<protein>
    <submittedName>
        <fullName evidence="5">Uncharacterized protein</fullName>
    </submittedName>
</protein>
<dbReference type="GO" id="GO:0052745">
    <property type="term" value="F:inositol phosphate phosphatase activity"/>
    <property type="evidence" value="ECO:0007669"/>
    <property type="project" value="TreeGrafter"/>
</dbReference>
<evidence type="ECO:0000256" key="2">
    <source>
        <dbReference type="ARBA" id="ARBA00022729"/>
    </source>
</evidence>
<dbReference type="PANTHER" id="PTHR20963:SF8">
    <property type="entry name" value="MULTIPLE INOSITOL POLYPHOSPHATE PHOSPHATASE 1"/>
    <property type="match status" value="1"/>
</dbReference>
<reference evidence="5 6" key="1">
    <citation type="submission" date="2016-04" db="EMBL/GenBank/DDBJ databases">
        <title>The genome of Intoshia linei affirms orthonectids as highly simplified spiralians.</title>
        <authorList>
            <person name="Mikhailov K.V."/>
            <person name="Slusarev G.S."/>
            <person name="Nikitin M.A."/>
            <person name="Logacheva M.D."/>
            <person name="Penin A."/>
            <person name="Aleoshin V."/>
            <person name="Panchin Y.V."/>
        </authorList>
    </citation>
    <scope>NUCLEOTIDE SEQUENCE [LARGE SCALE GENOMIC DNA]</scope>
    <source>
        <strain evidence="5">Intl2013</strain>
        <tissue evidence="5">Whole animal</tissue>
    </source>
</reference>
<sequence>MTVRVGHHSTLLSFLTLVKYFDDSYDVTAENWMILENYRKFNTTEIIPFSSNVIFVLYYKTTYLKMLINQKYVKWPHLDDDEFKTVKNYLLNKYDECNYVNMCVELVSCDFSVDSCAYENGHWLINKGEPLDAVKNFVKTVDPLSTLVYEVMGKNKIYKHPPRLLCLEFEYFTNSNNSFAVRYLERQEMPLTVANQLLDDNYNSWRKYQASIFTADDIKPNIAITVAVVQDFFALSNLVISQGSCHHKNEKNKIKYPNVKAKRGLSSGIAIEDKIDMSISDDSDTYPVDSDYIIQRRNSHESYQDQSKNNEASINKLKQRFDFDHQAFNSHHNHYKVHDNGRTNSHAEYLPNKIHDHSVNIKDHTNINYNNMSSYYKPENVYFRSGYNHKEDDYNRHNSEKNYNYHNHQDPNIHNHHPDQGNRENYGNHGNHGDHWNHENYGDHRNDADHWNHQTNGNHGHIWNQDNEGNHDHVYDHEIMGFTNHGHNYVKPVPIMYMYPDYYNYHNNVQQNSHYPTYNPQINPYLNYGLRPAYQHDLYMHGNRLNNKLNYHPLMHQWPVYPIRYFPYNFRNLHSSTLHRNHNYDYPSHFHYPNYLPYNYPHYW</sequence>
<feature type="region of interest" description="Disordered" evidence="4">
    <location>
        <begin position="388"/>
        <end position="452"/>
    </location>
</feature>
<dbReference type="Gene3D" id="3.40.50.1240">
    <property type="entry name" value="Phosphoglycerate mutase-like"/>
    <property type="match status" value="1"/>
</dbReference>
<evidence type="ECO:0000256" key="1">
    <source>
        <dbReference type="ARBA" id="ARBA00004370"/>
    </source>
</evidence>
<keyword evidence="3" id="KW-0472">Membrane</keyword>
<comment type="caution">
    <text evidence="5">The sequence shown here is derived from an EMBL/GenBank/DDBJ whole genome shotgun (WGS) entry which is preliminary data.</text>
</comment>
<evidence type="ECO:0000256" key="3">
    <source>
        <dbReference type="ARBA" id="ARBA00023136"/>
    </source>
</evidence>
<dbReference type="Proteomes" id="UP000078046">
    <property type="component" value="Unassembled WGS sequence"/>
</dbReference>
<evidence type="ECO:0000313" key="5">
    <source>
        <dbReference type="EMBL" id="OAF69297.1"/>
    </source>
</evidence>
<evidence type="ECO:0000256" key="4">
    <source>
        <dbReference type="SAM" id="MobiDB-lite"/>
    </source>
</evidence>
<accession>A0A177B4T0</accession>
<dbReference type="GO" id="GO:0016020">
    <property type="term" value="C:membrane"/>
    <property type="evidence" value="ECO:0007669"/>
    <property type="project" value="UniProtKB-SubCell"/>
</dbReference>
<organism evidence="5 6">
    <name type="scientific">Intoshia linei</name>
    <dbReference type="NCBI Taxonomy" id="1819745"/>
    <lineage>
        <taxon>Eukaryota</taxon>
        <taxon>Metazoa</taxon>
        <taxon>Spiralia</taxon>
        <taxon>Lophotrochozoa</taxon>
        <taxon>Mesozoa</taxon>
        <taxon>Orthonectida</taxon>
        <taxon>Rhopaluridae</taxon>
        <taxon>Intoshia</taxon>
    </lineage>
</organism>
<feature type="compositionally biased region" description="Basic and acidic residues" evidence="4">
    <location>
        <begin position="407"/>
        <end position="422"/>
    </location>
</feature>
<dbReference type="SUPFAM" id="SSF53254">
    <property type="entry name" value="Phosphoglycerate mutase-like"/>
    <property type="match status" value="1"/>
</dbReference>
<keyword evidence="2" id="KW-0732">Signal</keyword>
<gene>
    <name evidence="5" type="ORF">A3Q56_02972</name>
</gene>
<feature type="compositionally biased region" description="Basic and acidic residues" evidence="4">
    <location>
        <begin position="431"/>
        <end position="452"/>
    </location>
</feature>
<dbReference type="OrthoDB" id="6509975at2759"/>
<dbReference type="EMBL" id="LWCA01000305">
    <property type="protein sequence ID" value="OAF69297.1"/>
    <property type="molecule type" value="Genomic_DNA"/>
</dbReference>
<dbReference type="GO" id="GO:0003993">
    <property type="term" value="F:acid phosphatase activity"/>
    <property type="evidence" value="ECO:0007669"/>
    <property type="project" value="TreeGrafter"/>
</dbReference>
<dbReference type="PANTHER" id="PTHR20963">
    <property type="entry name" value="MULTIPLE INOSITOL POLYPHOSPHATE PHOSPHATASE-RELATED"/>
    <property type="match status" value="1"/>
</dbReference>
<name>A0A177B4T0_9BILA</name>
<dbReference type="InterPro" id="IPR029033">
    <property type="entry name" value="His_PPase_superfam"/>
</dbReference>
<dbReference type="AlphaFoldDB" id="A0A177B4T0"/>
<keyword evidence="6" id="KW-1185">Reference proteome</keyword>
<comment type="subcellular location">
    <subcellularLocation>
        <location evidence="1">Membrane</location>
    </subcellularLocation>
</comment>
<evidence type="ECO:0000313" key="6">
    <source>
        <dbReference type="Proteomes" id="UP000078046"/>
    </source>
</evidence>